<gene>
    <name evidence="1" type="ORF">G0U57_002160</name>
</gene>
<organism evidence="1 2">
    <name type="scientific">Chelydra serpentina</name>
    <name type="common">Snapping turtle</name>
    <name type="synonym">Testudo serpentina</name>
    <dbReference type="NCBI Taxonomy" id="8475"/>
    <lineage>
        <taxon>Eukaryota</taxon>
        <taxon>Metazoa</taxon>
        <taxon>Chordata</taxon>
        <taxon>Craniata</taxon>
        <taxon>Vertebrata</taxon>
        <taxon>Euteleostomi</taxon>
        <taxon>Archelosauria</taxon>
        <taxon>Testudinata</taxon>
        <taxon>Testudines</taxon>
        <taxon>Cryptodira</taxon>
        <taxon>Durocryptodira</taxon>
        <taxon>Americhelydia</taxon>
        <taxon>Chelydroidea</taxon>
        <taxon>Chelydridae</taxon>
        <taxon>Chelydra</taxon>
    </lineage>
</organism>
<proteinExistence type="predicted"/>
<dbReference type="EMBL" id="JAHGAV010000126">
    <property type="protein sequence ID" value="KAG6931110.1"/>
    <property type="molecule type" value="Genomic_DNA"/>
</dbReference>
<reference evidence="1 2" key="1">
    <citation type="journal article" date="2020" name="G3 (Bethesda)">
        <title>Draft Genome of the Common Snapping Turtle, Chelydra serpentina, a Model for Phenotypic Plasticity in Reptiles.</title>
        <authorList>
            <person name="Das D."/>
            <person name="Singh S.K."/>
            <person name="Bierstedt J."/>
            <person name="Erickson A."/>
            <person name="Galli G.L.J."/>
            <person name="Crossley D.A. 2nd"/>
            <person name="Rhen T."/>
        </authorList>
    </citation>
    <scope>NUCLEOTIDE SEQUENCE [LARGE SCALE GENOMIC DNA]</scope>
    <source>
        <strain evidence="1">KW</strain>
    </source>
</reference>
<dbReference type="OrthoDB" id="276744at2759"/>
<comment type="caution">
    <text evidence="1">The sequence shown here is derived from an EMBL/GenBank/DDBJ whole genome shotgun (WGS) entry which is preliminary data.</text>
</comment>
<dbReference type="AlphaFoldDB" id="A0A8T1SR31"/>
<evidence type="ECO:0000313" key="2">
    <source>
        <dbReference type="Proteomes" id="UP000765507"/>
    </source>
</evidence>
<dbReference type="Proteomes" id="UP000765507">
    <property type="component" value="Unassembled WGS sequence"/>
</dbReference>
<keyword evidence="2" id="KW-1185">Reference proteome</keyword>
<protein>
    <submittedName>
        <fullName evidence="1">Uncharacterized protein</fullName>
    </submittedName>
</protein>
<evidence type="ECO:0000313" key="1">
    <source>
        <dbReference type="EMBL" id="KAG6931110.1"/>
    </source>
</evidence>
<sequence length="115" mass="13279">MIRGLGHMTYEERLSELGLFSLQKRRVRGNLIAAFNYLEGGSKEDGARLFSVVADDRTRSNGLKLQWGRSSLDIRKHYFTRRVVKHWNGLPREVVEFPSLEVFKAQLDKALAEMI</sequence>
<name>A0A8T1SR31_CHESE</name>
<accession>A0A8T1SR31</accession>